<feature type="signal peptide" evidence="7">
    <location>
        <begin position="1"/>
        <end position="21"/>
    </location>
</feature>
<name>A0A8C9NF71_SERCA</name>
<protein>
    <submittedName>
        <fullName evidence="9">CD2 molecule</fullName>
    </submittedName>
</protein>
<dbReference type="GeneTree" id="ENSGT01020000230623"/>
<dbReference type="SMART" id="SM00409">
    <property type="entry name" value="IG"/>
    <property type="match status" value="1"/>
</dbReference>
<organism evidence="9 10">
    <name type="scientific">Serinus canaria</name>
    <name type="common">Island canary</name>
    <name type="synonym">Fringilla canaria</name>
    <dbReference type="NCBI Taxonomy" id="9135"/>
    <lineage>
        <taxon>Eukaryota</taxon>
        <taxon>Metazoa</taxon>
        <taxon>Chordata</taxon>
        <taxon>Craniata</taxon>
        <taxon>Vertebrata</taxon>
        <taxon>Euteleostomi</taxon>
        <taxon>Archelosauria</taxon>
        <taxon>Archosauria</taxon>
        <taxon>Dinosauria</taxon>
        <taxon>Saurischia</taxon>
        <taxon>Theropoda</taxon>
        <taxon>Coelurosauria</taxon>
        <taxon>Aves</taxon>
        <taxon>Neognathae</taxon>
        <taxon>Neoaves</taxon>
        <taxon>Telluraves</taxon>
        <taxon>Australaves</taxon>
        <taxon>Passeriformes</taxon>
        <taxon>Passeroidea</taxon>
        <taxon>Fringillidae</taxon>
        <taxon>Carduelinae</taxon>
        <taxon>Serinus</taxon>
    </lineage>
</organism>
<dbReference type="Ensembl" id="ENSSCAT00000018902.1">
    <property type="protein sequence ID" value="ENSSCAP00000016873.1"/>
    <property type="gene ID" value="ENSSCAG00000012284.1"/>
</dbReference>
<evidence type="ECO:0000313" key="9">
    <source>
        <dbReference type="Ensembl" id="ENSSCAP00000016873.1"/>
    </source>
</evidence>
<evidence type="ECO:0000256" key="1">
    <source>
        <dbReference type="ARBA" id="ARBA00004370"/>
    </source>
</evidence>
<dbReference type="GeneID" id="103818360"/>
<dbReference type="InterPro" id="IPR015631">
    <property type="entry name" value="CD2/SLAM_rcpt"/>
</dbReference>
<evidence type="ECO:0000256" key="6">
    <source>
        <dbReference type="SAM" id="Phobius"/>
    </source>
</evidence>
<feature type="region of interest" description="Disordered" evidence="5">
    <location>
        <begin position="250"/>
        <end position="309"/>
    </location>
</feature>
<dbReference type="PRINTS" id="PR01870">
    <property type="entry name" value="CD2ANTIGEN"/>
</dbReference>
<dbReference type="Gene3D" id="2.60.40.10">
    <property type="entry name" value="Immunoglobulins"/>
    <property type="match status" value="2"/>
</dbReference>
<reference evidence="9" key="2">
    <citation type="submission" date="2025-09" db="UniProtKB">
        <authorList>
            <consortium name="Ensembl"/>
        </authorList>
    </citation>
    <scope>IDENTIFICATION</scope>
</reference>
<dbReference type="InterPro" id="IPR003599">
    <property type="entry name" value="Ig_sub"/>
</dbReference>
<dbReference type="PANTHER" id="PTHR12080:SF54">
    <property type="entry name" value="T-CELL SURFACE ANTIGEN CD2"/>
    <property type="match status" value="1"/>
</dbReference>
<dbReference type="InterPro" id="IPR013783">
    <property type="entry name" value="Ig-like_fold"/>
</dbReference>
<dbReference type="KEGG" id="scan:103818360"/>
<dbReference type="CTD" id="914"/>
<dbReference type="AlphaFoldDB" id="A0A8C9NF71"/>
<dbReference type="OMA" id="NTMACTL"/>
<keyword evidence="3 6" id="KW-0472">Membrane</keyword>
<dbReference type="GO" id="GO:0016020">
    <property type="term" value="C:membrane"/>
    <property type="evidence" value="ECO:0007669"/>
    <property type="project" value="UniProtKB-SubCell"/>
</dbReference>
<evidence type="ECO:0000256" key="5">
    <source>
        <dbReference type="SAM" id="MobiDB-lite"/>
    </source>
</evidence>
<dbReference type="InterPro" id="IPR036179">
    <property type="entry name" value="Ig-like_dom_sf"/>
</dbReference>
<evidence type="ECO:0000256" key="3">
    <source>
        <dbReference type="ARBA" id="ARBA00023136"/>
    </source>
</evidence>
<evidence type="ECO:0000313" key="10">
    <source>
        <dbReference type="Proteomes" id="UP000694409"/>
    </source>
</evidence>
<keyword evidence="2 7" id="KW-0732">Signal</keyword>
<keyword evidence="6" id="KW-0812">Transmembrane</keyword>
<evidence type="ECO:0000256" key="4">
    <source>
        <dbReference type="ARBA" id="ARBA00023180"/>
    </source>
</evidence>
<dbReference type="SUPFAM" id="SSF48726">
    <property type="entry name" value="Immunoglobulin"/>
    <property type="match status" value="2"/>
</dbReference>
<proteinExistence type="predicted"/>
<sequence>MNFRRIFLIKCLLLLFPSVKCSSTSWIYKAVNETALLSITAPGSIYEATWRRGGQRLVQVKDNRAKHFVNKEQCRCAILRNGTLQIQRLEKEDSGNYTVMVYQKDGKLKAEENIMLFVQEPVPQPILIAECRNKSVSVKCEAKQKAKDEVFLIELTQPNGQKNPKNATVVEWLVRNSGTFRCVAKNQISEKMAEKGINCSGKMDFYLILSIAGGAVFFVIFVICLIYCIRRKKTKRNEVYEEERVMQTLPTDRERGMRELPQAPSKPTPRQQRLQQRPLPPQPQEPPQPRPQPRPRTQPRTPNPPRHRP</sequence>
<dbReference type="Proteomes" id="UP000694409">
    <property type="component" value="Unassembled WGS sequence"/>
</dbReference>
<keyword evidence="6" id="KW-1133">Transmembrane helix</keyword>
<evidence type="ECO:0000256" key="2">
    <source>
        <dbReference type="ARBA" id="ARBA00022729"/>
    </source>
</evidence>
<feature type="compositionally biased region" description="Low complexity" evidence="5">
    <location>
        <begin position="268"/>
        <end position="277"/>
    </location>
</feature>
<gene>
    <name evidence="9" type="primary">CD2</name>
</gene>
<accession>A0A8C9NF71</accession>
<keyword evidence="10" id="KW-1185">Reference proteome</keyword>
<feature type="compositionally biased region" description="Pro residues" evidence="5">
    <location>
        <begin position="278"/>
        <end position="309"/>
    </location>
</feature>
<evidence type="ECO:0000256" key="7">
    <source>
        <dbReference type="SAM" id="SignalP"/>
    </source>
</evidence>
<dbReference type="PANTHER" id="PTHR12080">
    <property type="entry name" value="SIGNALING LYMPHOCYTIC ACTIVATION MOLECULE"/>
    <property type="match status" value="1"/>
</dbReference>
<feature type="transmembrane region" description="Helical" evidence="6">
    <location>
        <begin position="205"/>
        <end position="229"/>
    </location>
</feature>
<keyword evidence="4" id="KW-0325">Glycoprotein</keyword>
<dbReference type="InterPro" id="IPR015632">
    <property type="entry name" value="CD2"/>
</dbReference>
<evidence type="ECO:0000259" key="8">
    <source>
        <dbReference type="SMART" id="SM00409"/>
    </source>
</evidence>
<feature type="domain" description="Immunoglobulin" evidence="8">
    <location>
        <begin position="24"/>
        <end position="119"/>
    </location>
</feature>
<comment type="subcellular location">
    <subcellularLocation>
        <location evidence="1">Membrane</location>
    </subcellularLocation>
</comment>
<dbReference type="OrthoDB" id="8439544at2759"/>
<feature type="chain" id="PRO_5034758183" evidence="7">
    <location>
        <begin position="22"/>
        <end position="309"/>
    </location>
</feature>
<reference evidence="9" key="1">
    <citation type="submission" date="2025-08" db="UniProtKB">
        <authorList>
            <consortium name="Ensembl"/>
        </authorList>
    </citation>
    <scope>IDENTIFICATION</scope>
</reference>